<dbReference type="AlphaFoldDB" id="A0A8H7Y228"/>
<reference evidence="2" key="1">
    <citation type="submission" date="2021-02" db="EMBL/GenBank/DDBJ databases">
        <title>Psilocybe cubensis genome.</title>
        <authorList>
            <person name="Mckernan K.J."/>
            <person name="Crawford S."/>
            <person name="Trippe A."/>
            <person name="Kane L.T."/>
            <person name="Mclaughlin S."/>
        </authorList>
    </citation>
    <scope>NUCLEOTIDE SEQUENCE [LARGE SCALE GENOMIC DNA]</scope>
    <source>
        <strain evidence="2">MGC-MH-2018</strain>
    </source>
</reference>
<feature type="transmembrane region" description="Helical" evidence="1">
    <location>
        <begin position="403"/>
        <end position="425"/>
    </location>
</feature>
<keyword evidence="1" id="KW-0812">Transmembrane</keyword>
<dbReference type="EMBL" id="JAFIQS010000005">
    <property type="protein sequence ID" value="KAG5169740.1"/>
    <property type="molecule type" value="Genomic_DNA"/>
</dbReference>
<protein>
    <submittedName>
        <fullName evidence="2">Uncharacterized protein</fullName>
    </submittedName>
</protein>
<feature type="transmembrane region" description="Helical" evidence="1">
    <location>
        <begin position="16"/>
        <end position="36"/>
    </location>
</feature>
<evidence type="ECO:0000313" key="2">
    <source>
        <dbReference type="EMBL" id="KAG5169740.1"/>
    </source>
</evidence>
<organism evidence="2">
    <name type="scientific">Psilocybe cubensis</name>
    <name type="common">Psychedelic mushroom</name>
    <name type="synonym">Stropharia cubensis</name>
    <dbReference type="NCBI Taxonomy" id="181762"/>
    <lineage>
        <taxon>Eukaryota</taxon>
        <taxon>Fungi</taxon>
        <taxon>Dikarya</taxon>
        <taxon>Basidiomycota</taxon>
        <taxon>Agaricomycotina</taxon>
        <taxon>Agaricomycetes</taxon>
        <taxon>Agaricomycetidae</taxon>
        <taxon>Agaricales</taxon>
        <taxon>Agaricineae</taxon>
        <taxon>Strophariaceae</taxon>
        <taxon>Psilocybe</taxon>
    </lineage>
</organism>
<keyword evidence="1" id="KW-0472">Membrane</keyword>
<evidence type="ECO:0000256" key="1">
    <source>
        <dbReference type="SAM" id="Phobius"/>
    </source>
</evidence>
<gene>
    <name evidence="2" type="ORF">JR316_006299</name>
</gene>
<accession>A0A8H7Y228</accession>
<feature type="transmembrane region" description="Helical" evidence="1">
    <location>
        <begin position="222"/>
        <end position="240"/>
    </location>
</feature>
<feature type="transmembrane region" description="Helical" evidence="1">
    <location>
        <begin position="371"/>
        <end position="391"/>
    </location>
</feature>
<dbReference type="PANTHER" id="PTHR35043:SF7">
    <property type="entry name" value="TRANSCRIPTION FACTOR DOMAIN-CONTAINING PROTEIN"/>
    <property type="match status" value="1"/>
</dbReference>
<proteinExistence type="predicted"/>
<feature type="transmembrane region" description="Helical" evidence="1">
    <location>
        <begin position="304"/>
        <end position="336"/>
    </location>
</feature>
<comment type="caution">
    <text evidence="2">The sequence shown here is derived from an EMBL/GenBank/DDBJ whole genome shotgun (WGS) entry which is preliminary data.</text>
</comment>
<name>A0A8H7Y228_PSICU</name>
<feature type="transmembrane region" description="Helical" evidence="1">
    <location>
        <begin position="48"/>
        <end position="73"/>
    </location>
</feature>
<feature type="transmembrane region" description="Helical" evidence="1">
    <location>
        <begin position="437"/>
        <end position="459"/>
    </location>
</feature>
<dbReference type="PANTHER" id="PTHR35043">
    <property type="entry name" value="TRANSCRIPTION FACTOR DOMAIN-CONTAINING PROTEIN"/>
    <property type="match status" value="1"/>
</dbReference>
<sequence length="499" mass="56949">MDSRAELGDDSTPHRTIWTIVRTCLATIIACTWVAVHPNIPGPKHGLLRILFTRLGIMFMVLIAPEMIITWAARQYLAAREIQRDLGDLDNSSDNLPWYKRIGRFFLHLWHSFIFWVKGLFDGEFKVDSRKEWTIVHSYFLLMGGFAIHDQHDNSVKTLDLQKMIELKKKNRIRQWPPVAETDLTDKSKGDFFSKGVVIVQISWFVVQCIVRKLQRLTLTQLEIATLAYAPLTLALYVLWWDKPLGVRHPVVVELTQEYHWISPLSIHETRPTPSMTDALDWFEEGARVKLCRLWSSLGVFQRTAIICLVLLLSPLIIPMFTLGVALLLIMAGLAISVPILLFQRTEIAAEGDHVPALYAPMIASEKWRTFCQYVCPAIVGFIFGGIHAFAWFASFPTTFEKWAWRAATITIGTFFGWRIYRLLLKLFKDVSEKCTCGVLFVGLPGFLSGLLNACFLWFLCTVFVPARIALLVLPFTSLRALPAGAFRDIDWVSIIPHI</sequence>
<keyword evidence="1" id="KW-1133">Transmembrane helix</keyword>